<protein>
    <submittedName>
        <fullName evidence="2">Uncharacterized protein</fullName>
    </submittedName>
</protein>
<dbReference type="EMBL" id="LK023346">
    <property type="protein sequence ID" value="CDS11131.1"/>
    <property type="molecule type" value="Genomic_DNA"/>
</dbReference>
<proteinExistence type="predicted"/>
<evidence type="ECO:0000256" key="1">
    <source>
        <dbReference type="SAM" id="MobiDB-lite"/>
    </source>
</evidence>
<feature type="region of interest" description="Disordered" evidence="1">
    <location>
        <begin position="1"/>
        <end position="115"/>
    </location>
</feature>
<feature type="compositionally biased region" description="Polar residues" evidence="1">
    <location>
        <begin position="38"/>
        <end position="54"/>
    </location>
</feature>
<dbReference type="OrthoDB" id="2277541at2759"/>
<evidence type="ECO:0000313" key="2">
    <source>
        <dbReference type="EMBL" id="CDS11131.1"/>
    </source>
</evidence>
<accession>A0A077WU64</accession>
<reference evidence="2" key="1">
    <citation type="journal article" date="2014" name="Genome Announc.">
        <title>De novo whole-genome sequence and genome annotation of Lichtheimia ramosa.</title>
        <authorList>
            <person name="Linde J."/>
            <person name="Schwartze V."/>
            <person name="Binder U."/>
            <person name="Lass-Florl C."/>
            <person name="Voigt K."/>
            <person name="Horn F."/>
        </authorList>
    </citation>
    <scope>NUCLEOTIDE SEQUENCE</scope>
    <source>
        <strain evidence="2">JMRC FSU:6197</strain>
    </source>
</reference>
<organism evidence="2">
    <name type="scientific">Lichtheimia ramosa</name>
    <dbReference type="NCBI Taxonomy" id="688394"/>
    <lineage>
        <taxon>Eukaryota</taxon>
        <taxon>Fungi</taxon>
        <taxon>Fungi incertae sedis</taxon>
        <taxon>Mucoromycota</taxon>
        <taxon>Mucoromycotina</taxon>
        <taxon>Mucoromycetes</taxon>
        <taxon>Mucorales</taxon>
        <taxon>Lichtheimiaceae</taxon>
        <taxon>Lichtheimia</taxon>
    </lineage>
</organism>
<sequence>MARTAGCPTLHDQDHHIHQPTPTTPTSSQDHILYHPTPQIQLKSSSLVDNQQQNGDDDIPDMTQRRGSQSVPPPVLKSSCLSPPKDHVPRSQSVRFSPEPPQVFHYPAAPHEKAPKATLFLPWDGQDA</sequence>
<dbReference type="AlphaFoldDB" id="A0A077WU64"/>
<name>A0A077WU64_9FUNG</name>
<gene>
    <name evidence="2" type="ORF">LRAMOSA03394</name>
</gene>